<feature type="transmembrane region" description="Helical" evidence="9">
    <location>
        <begin position="63"/>
        <end position="83"/>
    </location>
</feature>
<evidence type="ECO:0000256" key="9">
    <source>
        <dbReference type="SAM" id="Phobius"/>
    </source>
</evidence>
<dbReference type="PROSITE" id="PS00211">
    <property type="entry name" value="ABC_TRANSPORTER_1"/>
    <property type="match status" value="1"/>
</dbReference>
<dbReference type="OrthoDB" id="9804259at2"/>
<evidence type="ECO:0000256" key="8">
    <source>
        <dbReference type="ARBA" id="ARBA00023136"/>
    </source>
</evidence>
<dbReference type="InterPro" id="IPR003593">
    <property type="entry name" value="AAA+_ATPase"/>
</dbReference>
<feature type="transmembrane region" description="Helical" evidence="9">
    <location>
        <begin position="30"/>
        <end position="51"/>
    </location>
</feature>
<keyword evidence="13" id="KW-1185">Reference proteome</keyword>
<dbReference type="InterPro" id="IPR036640">
    <property type="entry name" value="ABC1_TM_sf"/>
</dbReference>
<organism evidence="12 13">
    <name type="scientific">Methylobacterium durans</name>
    <dbReference type="NCBI Taxonomy" id="2202825"/>
    <lineage>
        <taxon>Bacteria</taxon>
        <taxon>Pseudomonadati</taxon>
        <taxon>Pseudomonadota</taxon>
        <taxon>Alphaproteobacteria</taxon>
        <taxon>Hyphomicrobiales</taxon>
        <taxon>Methylobacteriaceae</taxon>
        <taxon>Methylobacterium</taxon>
    </lineage>
</organism>
<dbReference type="InterPro" id="IPR003439">
    <property type="entry name" value="ABC_transporter-like_ATP-bd"/>
</dbReference>
<dbReference type="SUPFAM" id="SSF90123">
    <property type="entry name" value="ABC transporter transmembrane region"/>
    <property type="match status" value="1"/>
</dbReference>
<dbReference type="PROSITE" id="PS50893">
    <property type="entry name" value="ABC_TRANSPORTER_2"/>
    <property type="match status" value="1"/>
</dbReference>
<comment type="similarity">
    <text evidence="2">Belongs to the ABC transporter superfamily.</text>
</comment>
<sequence length="597" mass="63623">MARRPRLKTDTLPLIWRVWREWLSPHRGTLAVVLVLIALVGAATGLYPMLIKSAFDAFDNKDIGALAYGPLIVIAVTSVRGFALFGQTVLTNRVVTRVEADMQAALYGHLIESDLAQLARESPAAFTQRFTTDFAFIKEALTRISTVLLRDVAMLIGLVAALIWMDPLLTLIAAVTVPFVAGPIGRIGKKLRRVSTTTQEQMGATASLISESLAGARVAKTYALEGYLKGRAAEALENVRRLKMKTANARGRLDPLLEVGGGVAVAAVLMLVGQRVMSGERTVGDFTGYTAALLLAAQPARALGTLNAILQEAAAALQRYFALMDEAPRIREAPGATPLAAGPGEIRFEAVRFRYREDVPALEGIDLTVPAGRTTALVGRSGSGKSSLLNLVPRLYDVTGGRVTIDGQDVRAVTIPSLRAAVAVVSQEVVLFDDTIAANIGFGRPGATEAEIEAAARAAAAHDFIVRLPEGYGFRVGPAGGRLSGGERQRISLARAFLKDAPILLLDEATSALDSESERLVQGALERLMRGRTTLVIAHRLSTVREADQIVVMEAGRVVETGTHAALMAGAGTYARLHRLQLSDGEPAHTESLPAVP</sequence>
<dbReference type="InterPro" id="IPR027417">
    <property type="entry name" value="P-loop_NTPase"/>
</dbReference>
<dbReference type="RefSeq" id="WP_109895770.1">
    <property type="nucleotide sequence ID" value="NZ_CP029550.1"/>
</dbReference>
<evidence type="ECO:0000313" key="12">
    <source>
        <dbReference type="EMBL" id="AWN44226.1"/>
    </source>
</evidence>
<dbReference type="PANTHER" id="PTHR43394">
    <property type="entry name" value="ATP-DEPENDENT PERMEASE MDL1, MITOCHONDRIAL"/>
    <property type="match status" value="1"/>
</dbReference>
<dbReference type="Gene3D" id="3.40.50.300">
    <property type="entry name" value="P-loop containing nucleotide triphosphate hydrolases"/>
    <property type="match status" value="1"/>
</dbReference>
<accession>A0A2U8WFX5</accession>
<feature type="domain" description="ABC transmembrane type-1" evidence="11">
    <location>
        <begin position="31"/>
        <end position="312"/>
    </location>
</feature>
<keyword evidence="7 9" id="KW-1133">Transmembrane helix</keyword>
<evidence type="ECO:0000256" key="5">
    <source>
        <dbReference type="ARBA" id="ARBA00022741"/>
    </source>
</evidence>
<dbReference type="GO" id="GO:0016887">
    <property type="term" value="F:ATP hydrolysis activity"/>
    <property type="evidence" value="ECO:0007669"/>
    <property type="project" value="InterPro"/>
</dbReference>
<dbReference type="PROSITE" id="PS50929">
    <property type="entry name" value="ABC_TM1F"/>
    <property type="match status" value="1"/>
</dbReference>
<name>A0A2U8WFX5_9HYPH</name>
<evidence type="ECO:0000256" key="2">
    <source>
        <dbReference type="ARBA" id="ARBA00005417"/>
    </source>
</evidence>
<dbReference type="Gene3D" id="1.20.1560.10">
    <property type="entry name" value="ABC transporter type 1, transmembrane domain"/>
    <property type="match status" value="1"/>
</dbReference>
<keyword evidence="6" id="KW-0067">ATP-binding</keyword>
<reference evidence="13" key="1">
    <citation type="submission" date="2018-05" db="EMBL/GenBank/DDBJ databases">
        <title>Complete Genome Sequence of Methylobacterium sp. 17SD2-17.</title>
        <authorList>
            <person name="Srinivasan S."/>
        </authorList>
    </citation>
    <scope>NUCLEOTIDE SEQUENCE [LARGE SCALE GENOMIC DNA]</scope>
    <source>
        <strain evidence="13">17SD2-17</strain>
    </source>
</reference>
<gene>
    <name evidence="12" type="ORF">DK389_31570</name>
</gene>
<proteinExistence type="inferred from homology"/>
<dbReference type="Proteomes" id="UP000245926">
    <property type="component" value="Chromosome"/>
</dbReference>
<dbReference type="InterPro" id="IPR011527">
    <property type="entry name" value="ABC1_TM_dom"/>
</dbReference>
<dbReference type="SMART" id="SM00382">
    <property type="entry name" value="AAA"/>
    <property type="match status" value="1"/>
</dbReference>
<evidence type="ECO:0000259" key="11">
    <source>
        <dbReference type="PROSITE" id="PS50929"/>
    </source>
</evidence>
<evidence type="ECO:0000256" key="7">
    <source>
        <dbReference type="ARBA" id="ARBA00022989"/>
    </source>
</evidence>
<comment type="subcellular location">
    <subcellularLocation>
        <location evidence="1">Cell membrane</location>
        <topology evidence="1">Multi-pass membrane protein</topology>
    </subcellularLocation>
</comment>
<evidence type="ECO:0000259" key="10">
    <source>
        <dbReference type="PROSITE" id="PS50893"/>
    </source>
</evidence>
<dbReference type="GO" id="GO:0005886">
    <property type="term" value="C:plasma membrane"/>
    <property type="evidence" value="ECO:0007669"/>
    <property type="project" value="UniProtKB-SubCell"/>
</dbReference>
<dbReference type="Pfam" id="PF00664">
    <property type="entry name" value="ABC_membrane"/>
    <property type="match status" value="1"/>
</dbReference>
<dbReference type="EMBL" id="CP029550">
    <property type="protein sequence ID" value="AWN44226.1"/>
    <property type="molecule type" value="Genomic_DNA"/>
</dbReference>
<keyword evidence="3" id="KW-0813">Transport</keyword>
<dbReference type="GO" id="GO:0015421">
    <property type="term" value="F:ABC-type oligopeptide transporter activity"/>
    <property type="evidence" value="ECO:0007669"/>
    <property type="project" value="TreeGrafter"/>
</dbReference>
<evidence type="ECO:0000256" key="1">
    <source>
        <dbReference type="ARBA" id="ARBA00004651"/>
    </source>
</evidence>
<keyword evidence="8 9" id="KW-0472">Membrane</keyword>
<evidence type="ECO:0000256" key="3">
    <source>
        <dbReference type="ARBA" id="ARBA00022448"/>
    </source>
</evidence>
<feature type="domain" description="ABC transporter" evidence="10">
    <location>
        <begin position="346"/>
        <end position="580"/>
    </location>
</feature>
<dbReference type="PANTHER" id="PTHR43394:SF1">
    <property type="entry name" value="ATP-BINDING CASSETTE SUB-FAMILY B MEMBER 10, MITOCHONDRIAL"/>
    <property type="match status" value="1"/>
</dbReference>
<evidence type="ECO:0000256" key="6">
    <source>
        <dbReference type="ARBA" id="ARBA00022840"/>
    </source>
</evidence>
<dbReference type="AlphaFoldDB" id="A0A2U8WFX5"/>
<evidence type="ECO:0000256" key="4">
    <source>
        <dbReference type="ARBA" id="ARBA00022692"/>
    </source>
</evidence>
<protein>
    <submittedName>
        <fullName evidence="12">ABC transporter permease</fullName>
    </submittedName>
</protein>
<dbReference type="GO" id="GO:0005524">
    <property type="term" value="F:ATP binding"/>
    <property type="evidence" value="ECO:0007669"/>
    <property type="project" value="UniProtKB-KW"/>
</dbReference>
<dbReference type="Pfam" id="PF00005">
    <property type="entry name" value="ABC_tran"/>
    <property type="match status" value="1"/>
</dbReference>
<evidence type="ECO:0000313" key="13">
    <source>
        <dbReference type="Proteomes" id="UP000245926"/>
    </source>
</evidence>
<dbReference type="CDD" id="cd18552">
    <property type="entry name" value="ABC_6TM_MsbA_like"/>
    <property type="match status" value="1"/>
</dbReference>
<dbReference type="SUPFAM" id="SSF52540">
    <property type="entry name" value="P-loop containing nucleoside triphosphate hydrolases"/>
    <property type="match status" value="1"/>
</dbReference>
<keyword evidence="5" id="KW-0547">Nucleotide-binding</keyword>
<dbReference type="KEGG" id="mets:DK389_31570"/>
<dbReference type="InterPro" id="IPR039421">
    <property type="entry name" value="Type_1_exporter"/>
</dbReference>
<dbReference type="FunFam" id="3.40.50.300:FF:000287">
    <property type="entry name" value="Multidrug ABC transporter ATP-binding protein"/>
    <property type="match status" value="1"/>
</dbReference>
<keyword evidence="4 9" id="KW-0812">Transmembrane</keyword>
<dbReference type="InterPro" id="IPR017871">
    <property type="entry name" value="ABC_transporter-like_CS"/>
</dbReference>
<dbReference type="GO" id="GO:0090374">
    <property type="term" value="P:oligopeptide export from mitochondrion"/>
    <property type="evidence" value="ECO:0007669"/>
    <property type="project" value="TreeGrafter"/>
</dbReference>